<dbReference type="EMBL" id="GGEC01059896">
    <property type="protein sequence ID" value="MBX40380.1"/>
    <property type="molecule type" value="Transcribed_RNA"/>
</dbReference>
<proteinExistence type="predicted"/>
<protein>
    <submittedName>
        <fullName evidence="1">Uncharacterized protein</fullName>
    </submittedName>
</protein>
<organism evidence="1">
    <name type="scientific">Rhizophora mucronata</name>
    <name type="common">Asiatic mangrove</name>
    <dbReference type="NCBI Taxonomy" id="61149"/>
    <lineage>
        <taxon>Eukaryota</taxon>
        <taxon>Viridiplantae</taxon>
        <taxon>Streptophyta</taxon>
        <taxon>Embryophyta</taxon>
        <taxon>Tracheophyta</taxon>
        <taxon>Spermatophyta</taxon>
        <taxon>Magnoliopsida</taxon>
        <taxon>eudicotyledons</taxon>
        <taxon>Gunneridae</taxon>
        <taxon>Pentapetalae</taxon>
        <taxon>rosids</taxon>
        <taxon>fabids</taxon>
        <taxon>Malpighiales</taxon>
        <taxon>Rhizophoraceae</taxon>
        <taxon>Rhizophora</taxon>
    </lineage>
</organism>
<accession>A0A2P2ND72</accession>
<evidence type="ECO:0000313" key="1">
    <source>
        <dbReference type="EMBL" id="MBX40380.1"/>
    </source>
</evidence>
<sequence length="51" mass="5921">MLVKTEADTLCQFLSCLDPNSKACFNKRRRSLALITIWVSPFLVKRRFSCL</sequence>
<name>A0A2P2ND72_RHIMU</name>
<reference evidence="1" key="1">
    <citation type="submission" date="2018-02" db="EMBL/GenBank/DDBJ databases">
        <title>Rhizophora mucronata_Transcriptome.</title>
        <authorList>
            <person name="Meera S.P."/>
            <person name="Sreeshan A."/>
            <person name="Augustine A."/>
        </authorList>
    </citation>
    <scope>NUCLEOTIDE SEQUENCE</scope>
    <source>
        <tissue evidence="1">Leaf</tissue>
    </source>
</reference>
<dbReference type="AlphaFoldDB" id="A0A2P2ND72"/>